<name>A0AAV0Y7M8_9HEMI</name>
<evidence type="ECO:0000313" key="1">
    <source>
        <dbReference type="EMBL" id="CAI6376157.1"/>
    </source>
</evidence>
<reference evidence="1 2" key="1">
    <citation type="submission" date="2023-01" db="EMBL/GenBank/DDBJ databases">
        <authorList>
            <person name="Whitehead M."/>
        </authorList>
    </citation>
    <scope>NUCLEOTIDE SEQUENCE [LARGE SCALE GENOMIC DNA]</scope>
</reference>
<dbReference type="EMBL" id="CARXXK010001439">
    <property type="protein sequence ID" value="CAI6376157.1"/>
    <property type="molecule type" value="Genomic_DNA"/>
</dbReference>
<sequence>MPSDWVQCICVVTFELEFGLAVEVTIIVTSCAHFPAGYLVIPIRVSVVFFFFHSWSTPMTTNYPGKSKLTSVTWRFPTPIPDVWESLNSMSRKKWNDEFTLFTFTKKILFG</sequence>
<organism evidence="1 2">
    <name type="scientific">Macrosiphum euphorbiae</name>
    <name type="common">potato aphid</name>
    <dbReference type="NCBI Taxonomy" id="13131"/>
    <lineage>
        <taxon>Eukaryota</taxon>
        <taxon>Metazoa</taxon>
        <taxon>Ecdysozoa</taxon>
        <taxon>Arthropoda</taxon>
        <taxon>Hexapoda</taxon>
        <taxon>Insecta</taxon>
        <taxon>Pterygota</taxon>
        <taxon>Neoptera</taxon>
        <taxon>Paraneoptera</taxon>
        <taxon>Hemiptera</taxon>
        <taxon>Sternorrhyncha</taxon>
        <taxon>Aphidomorpha</taxon>
        <taxon>Aphidoidea</taxon>
        <taxon>Aphididae</taxon>
        <taxon>Macrosiphini</taxon>
        <taxon>Macrosiphum</taxon>
    </lineage>
</organism>
<comment type="caution">
    <text evidence="1">The sequence shown here is derived from an EMBL/GenBank/DDBJ whole genome shotgun (WGS) entry which is preliminary data.</text>
</comment>
<dbReference type="Proteomes" id="UP001160148">
    <property type="component" value="Unassembled WGS sequence"/>
</dbReference>
<gene>
    <name evidence="1" type="ORF">MEUPH1_LOCUS29565</name>
</gene>
<protein>
    <submittedName>
        <fullName evidence="1">Uncharacterized protein</fullName>
    </submittedName>
</protein>
<proteinExistence type="predicted"/>
<accession>A0AAV0Y7M8</accession>
<keyword evidence="2" id="KW-1185">Reference proteome</keyword>
<dbReference type="AlphaFoldDB" id="A0AAV0Y7M8"/>
<evidence type="ECO:0000313" key="2">
    <source>
        <dbReference type="Proteomes" id="UP001160148"/>
    </source>
</evidence>